<dbReference type="InterPro" id="IPR027417">
    <property type="entry name" value="P-loop_NTPase"/>
</dbReference>
<dbReference type="GO" id="GO:0003677">
    <property type="term" value="F:DNA binding"/>
    <property type="evidence" value="ECO:0007669"/>
    <property type="project" value="InterPro"/>
</dbReference>
<protein>
    <recommendedName>
        <fullName evidence="1">Helicase/UvrB N-terminal domain-containing protein</fullName>
    </recommendedName>
</protein>
<feature type="domain" description="Helicase/UvrB N-terminal" evidence="1">
    <location>
        <begin position="29"/>
        <end position="190"/>
    </location>
</feature>
<gene>
    <name evidence="2" type="ordered locus">Deipr_1656</name>
</gene>
<dbReference type="KEGG" id="dpt:Deipr_1656"/>
<dbReference type="Pfam" id="PF04851">
    <property type="entry name" value="ResIII"/>
    <property type="match status" value="1"/>
</dbReference>
<dbReference type="InterPro" id="IPR006935">
    <property type="entry name" value="Helicase/UvrB_N"/>
</dbReference>
<dbReference type="Gene3D" id="3.40.50.300">
    <property type="entry name" value="P-loop containing nucleotide triphosphate hydrolases"/>
    <property type="match status" value="2"/>
</dbReference>
<dbReference type="GO" id="GO:0005524">
    <property type="term" value="F:ATP binding"/>
    <property type="evidence" value="ECO:0007669"/>
    <property type="project" value="InterPro"/>
</dbReference>
<organism evidence="2 3">
    <name type="scientific">Deinococcus proteolyticus (strain ATCC 35074 / DSM 20540 / JCM 6276 / NBRC 101906 / NCIMB 13154 / VKM Ac-1939 / CCM 2703 / MRP)</name>
    <dbReference type="NCBI Taxonomy" id="693977"/>
    <lineage>
        <taxon>Bacteria</taxon>
        <taxon>Thermotogati</taxon>
        <taxon>Deinococcota</taxon>
        <taxon>Deinococci</taxon>
        <taxon>Deinococcales</taxon>
        <taxon>Deinococcaceae</taxon>
        <taxon>Deinococcus</taxon>
    </lineage>
</organism>
<evidence type="ECO:0000259" key="1">
    <source>
        <dbReference type="Pfam" id="PF04851"/>
    </source>
</evidence>
<name>F0RKS8_DEIPM</name>
<dbReference type="PANTHER" id="PTHR47396:SF1">
    <property type="entry name" value="ATP-DEPENDENT HELICASE IRC3-RELATED"/>
    <property type="match status" value="1"/>
</dbReference>
<dbReference type="GO" id="GO:0005829">
    <property type="term" value="C:cytosol"/>
    <property type="evidence" value="ECO:0007669"/>
    <property type="project" value="TreeGrafter"/>
</dbReference>
<proteinExistence type="predicted"/>
<dbReference type="EMBL" id="CP002536">
    <property type="protein sequence ID" value="ADY26790.1"/>
    <property type="molecule type" value="Genomic_DNA"/>
</dbReference>
<reference evidence="3" key="1">
    <citation type="submission" date="2011-02" db="EMBL/GenBank/DDBJ databases">
        <title>The complete sequence of chromosome of Deinococcus proteolyticus DSM 20540.</title>
        <authorList>
            <consortium name="US DOE Joint Genome Institute (JGI-PGF)"/>
            <person name="Lucas S."/>
            <person name="Copeland A."/>
            <person name="Lapidus A."/>
            <person name="Bruce D."/>
            <person name="Goodwin L."/>
            <person name="Pitluck S."/>
            <person name="Kyrpides N."/>
            <person name="Mavromatis K."/>
            <person name="Pagani I."/>
            <person name="Ivanova N."/>
            <person name="Ovchinnikova G."/>
            <person name="Zeytun A."/>
            <person name="Detter J.C."/>
            <person name="Han C."/>
            <person name="Land M."/>
            <person name="Hauser L."/>
            <person name="Markowitz V."/>
            <person name="Cheng J.-F."/>
            <person name="Hugenholtz P."/>
            <person name="Woyke T."/>
            <person name="Wu D."/>
            <person name="Pukall R."/>
            <person name="Steenblock K."/>
            <person name="Brambilla E."/>
            <person name="Klenk H.-P."/>
            <person name="Eisen J.A."/>
        </authorList>
    </citation>
    <scope>NUCLEOTIDE SEQUENCE [LARGE SCALE GENOMIC DNA]</scope>
    <source>
        <strain evidence="3">ATCC 35074 / DSM 20540 / JCM 6276 / NBRC 101906 / NCIMB 13154 / VKM Ac-1939 / CCM 2703 / MRP</strain>
    </source>
</reference>
<dbReference type="GO" id="GO:0016787">
    <property type="term" value="F:hydrolase activity"/>
    <property type="evidence" value="ECO:0007669"/>
    <property type="project" value="InterPro"/>
</dbReference>
<dbReference type="SUPFAM" id="SSF52540">
    <property type="entry name" value="P-loop containing nucleoside triphosphate hydrolases"/>
    <property type="match status" value="2"/>
</dbReference>
<dbReference type="HOGENOM" id="CLU_365164_0_0_0"/>
<dbReference type="Proteomes" id="UP000007718">
    <property type="component" value="Chromosome"/>
</dbReference>
<accession>F0RKS8</accession>
<reference evidence="2 3" key="2">
    <citation type="journal article" date="2012" name="Stand. Genomic Sci.">
        <title>Complete genome sequence of the orange-red pigmented, radioresistant Deinococcus proteolyticus type strain (MRP(T)).</title>
        <authorList>
            <person name="Copeland A."/>
            <person name="Zeytun A."/>
            <person name="Yassawong M."/>
            <person name="Nolan M."/>
            <person name="Lucas S."/>
            <person name="Hammon N."/>
            <person name="Deshpande S."/>
            <person name="Cheng J.F."/>
            <person name="Han C."/>
            <person name="Tapia R."/>
            <person name="Goodwin L.A."/>
            <person name="Pitluck S."/>
            <person name="Mavromatis K."/>
            <person name="Liolios K."/>
            <person name="Pagani I."/>
            <person name="Ivanova N."/>
            <person name="Mikhailova N."/>
            <person name="Pati A."/>
            <person name="Chen A."/>
            <person name="Palaniappan K."/>
            <person name="Land M."/>
            <person name="Hauser L."/>
            <person name="Jeffries C.D."/>
            <person name="Brambilla E.M."/>
            <person name="Rohde M."/>
            <person name="Sikorski J."/>
            <person name="Pukall R."/>
            <person name="Goker M."/>
            <person name="Detter J.C."/>
            <person name="Woyke T."/>
            <person name="Bristow J."/>
            <person name="Eisen J.A."/>
            <person name="Markowitz V."/>
            <person name="Hugenholtz P."/>
            <person name="Kyrpides N.C."/>
            <person name="Klenk H.P."/>
            <person name="Lapidus A."/>
        </authorList>
    </citation>
    <scope>NUCLEOTIDE SEQUENCE [LARGE SCALE GENOMIC DNA]</scope>
    <source>
        <strain evidence="3">ATCC 35074 / DSM 20540 / JCM 6276 / NBRC 101906 / NCIMB 13154 / VKM Ac-1939 / CCM 2703 / MRP</strain>
    </source>
</reference>
<sequence length="752" mass="84724">MAQRFHSFIHDPERPRQKGYGALPFYQTLQALTGAGKTPILAEAVAQMRQSQAIEPIVLWVSKAKVVVDQTFVNFTDGGKYHHLLESFYVSPLSNCDPKLIDDDSTALLLLGTVATFNSKERGERLIFGAQVDRGGPSLWERLIERKTAQGYRRPLLIIYDEGHNLSDQQANLLMELKPDAIVLASATPKLPGKMGEIVELLTRNGYSNEDFRTVVDSKAVLDAQLVKREIHLGGYATAEELAIAAMIEDHAALQAKAEELYLNFSPKCIYVCKTNIKGDELKPFTSREAPPIRIWRYLVNECEIDPRKIAVYCNLDVNRAHPLPDEFILFRGGENDYADFIEGDYEHIIFNLSLQEGWDDPECYFAYIDKSMGSETQIEQIIGRVLRQPGSKHYPDPRLNACGFYIHVDEAGVFMDMLKQVRLKLTNEMPSIEIKATGGDRRTLQLQEAREEVVLPTVMLDMQPAADFVMQAIDDVRIYDRDNEASGRVARVTQEVGEASEIERVIWTEQGNAMAVPVRWLFTRFVNRQYPDALAVCDLSDAKFAARVQIGSRAAKQIEQDAQNVVEVFLEHVRISTLPGLHSEIPMVYTDTTNANTFIHSIHPSYSGLNEMELQCAQALDNLGWPWCRNPENGGYALPLLEPGTSRRFFPDFIVWTEDAIWLIDPKGDHLIKQDAGKKIMALESAVSEKPIHVCLITLGEWDKTFNKRNNTGVTAWRLRAGLIGPERFPDFATLLESLVGLKSNVLQPEA</sequence>
<keyword evidence="3" id="KW-1185">Reference proteome</keyword>
<dbReference type="eggNOG" id="COG1061">
    <property type="taxonomic scope" value="Bacteria"/>
</dbReference>
<evidence type="ECO:0000313" key="3">
    <source>
        <dbReference type="Proteomes" id="UP000007718"/>
    </source>
</evidence>
<dbReference type="PANTHER" id="PTHR47396">
    <property type="entry name" value="TYPE I RESTRICTION ENZYME ECOKI R PROTEIN"/>
    <property type="match status" value="1"/>
</dbReference>
<dbReference type="STRING" id="693977.Deipr_1656"/>
<evidence type="ECO:0000313" key="2">
    <source>
        <dbReference type="EMBL" id="ADY26790.1"/>
    </source>
</evidence>
<dbReference type="InterPro" id="IPR050742">
    <property type="entry name" value="Helicase_Restrict-Modif_Enz"/>
</dbReference>
<dbReference type="AlphaFoldDB" id="F0RKS8"/>